<dbReference type="PANTHER" id="PTHR37534:SF46">
    <property type="entry name" value="ZN(II)2CYS6 TRANSCRIPTION FACTOR (EUROFUNG)"/>
    <property type="match status" value="1"/>
</dbReference>
<evidence type="ECO:0000313" key="8">
    <source>
        <dbReference type="EMBL" id="KAK0659141.1"/>
    </source>
</evidence>
<keyword evidence="5" id="KW-0804">Transcription</keyword>
<feature type="compositionally biased region" description="Acidic residues" evidence="7">
    <location>
        <begin position="41"/>
        <end position="50"/>
    </location>
</feature>
<dbReference type="EMBL" id="JAULSY010000191">
    <property type="protein sequence ID" value="KAK0659141.1"/>
    <property type="molecule type" value="Genomic_DNA"/>
</dbReference>
<dbReference type="Proteomes" id="UP001174997">
    <property type="component" value="Unassembled WGS sequence"/>
</dbReference>
<dbReference type="Pfam" id="PF11951">
    <property type="entry name" value="Fungal_trans_2"/>
    <property type="match status" value="1"/>
</dbReference>
<gene>
    <name evidence="8" type="ORF">QBC41DRAFT_360459</name>
</gene>
<dbReference type="GO" id="GO:0003677">
    <property type="term" value="F:DNA binding"/>
    <property type="evidence" value="ECO:0007669"/>
    <property type="project" value="UniProtKB-KW"/>
</dbReference>
<keyword evidence="3" id="KW-0805">Transcription regulation</keyword>
<feature type="region of interest" description="Disordered" evidence="7">
    <location>
        <begin position="1"/>
        <end position="50"/>
    </location>
</feature>
<keyword evidence="4" id="KW-0238">DNA-binding</keyword>
<dbReference type="AlphaFoldDB" id="A0AA39YW73"/>
<evidence type="ECO:0000256" key="7">
    <source>
        <dbReference type="SAM" id="MobiDB-lite"/>
    </source>
</evidence>
<proteinExistence type="predicted"/>
<keyword evidence="6" id="KW-0539">Nucleus</keyword>
<evidence type="ECO:0000256" key="6">
    <source>
        <dbReference type="ARBA" id="ARBA00023242"/>
    </source>
</evidence>
<protein>
    <submittedName>
        <fullName evidence="8">Fungal-specific transcription factor domain-containing protein</fullName>
    </submittedName>
</protein>
<comment type="caution">
    <text evidence="8">The sequence shown here is derived from an EMBL/GenBank/DDBJ whole genome shotgun (WGS) entry which is preliminary data.</text>
</comment>
<evidence type="ECO:0000256" key="3">
    <source>
        <dbReference type="ARBA" id="ARBA00023015"/>
    </source>
</evidence>
<evidence type="ECO:0000313" key="9">
    <source>
        <dbReference type="Proteomes" id="UP001174997"/>
    </source>
</evidence>
<keyword evidence="9" id="KW-1185">Reference proteome</keyword>
<evidence type="ECO:0000256" key="5">
    <source>
        <dbReference type="ARBA" id="ARBA00023163"/>
    </source>
</evidence>
<evidence type="ECO:0000256" key="4">
    <source>
        <dbReference type="ARBA" id="ARBA00023125"/>
    </source>
</evidence>
<organism evidence="8 9">
    <name type="scientific">Cercophora samala</name>
    <dbReference type="NCBI Taxonomy" id="330535"/>
    <lineage>
        <taxon>Eukaryota</taxon>
        <taxon>Fungi</taxon>
        <taxon>Dikarya</taxon>
        <taxon>Ascomycota</taxon>
        <taxon>Pezizomycotina</taxon>
        <taxon>Sordariomycetes</taxon>
        <taxon>Sordariomycetidae</taxon>
        <taxon>Sordariales</taxon>
        <taxon>Lasiosphaeriaceae</taxon>
        <taxon>Cercophora</taxon>
    </lineage>
</organism>
<evidence type="ECO:0000256" key="1">
    <source>
        <dbReference type="ARBA" id="ARBA00004123"/>
    </source>
</evidence>
<keyword evidence="2" id="KW-0862">Zinc</keyword>
<comment type="subcellular location">
    <subcellularLocation>
        <location evidence="1">Nucleus</location>
    </subcellularLocation>
</comment>
<evidence type="ECO:0000256" key="2">
    <source>
        <dbReference type="ARBA" id="ARBA00022833"/>
    </source>
</evidence>
<dbReference type="InterPro" id="IPR021858">
    <property type="entry name" value="Fun_TF"/>
</dbReference>
<accession>A0AA39YW73</accession>
<dbReference type="PANTHER" id="PTHR37534">
    <property type="entry name" value="TRANSCRIPTIONAL ACTIVATOR PROTEIN UGA3"/>
    <property type="match status" value="1"/>
</dbReference>
<dbReference type="GO" id="GO:0005634">
    <property type="term" value="C:nucleus"/>
    <property type="evidence" value="ECO:0007669"/>
    <property type="project" value="UniProtKB-SubCell"/>
</dbReference>
<name>A0AA39YW73_9PEZI</name>
<sequence length="689" mass="77406">MERVAKVARSGASWTPRLTKDTAHVNTPNHQHEFSHGSNADPDDNLMPSDEDGVFYSPEPYVDAQPEIHLGLDSLGNHLNTPHPTILQSGPICSMSTSQGRKRCYTELLTGSAVETQRPRTRQYVPDHTPEILTLPLGQEENGLENPYALDDGSCSHPHALVRGRGMTEASRGLNVVLLDGFIKGSIGFHAPPRHEQGYAVNVPVRYPPPSESDSQHDSSRHGTATGSIPSEIIRPPPRFGDVRLNGTFENFDRYLFRFFTGAVCSGRTVVKGDNTYLNQIAPMADSSPAVKHAILSVALSYALDYTVSTKEEWKQLATHHYQEAVRHTTQELKNIRNLSPGNGDSLIACLILLGHTEIVVWDRAQDTMKHTSNKPPKWYRGAKLAEYLLEQSDPARAYQYPENAQVTRTRSQLAIRVCLDSVLSDCVHPLDPSADIDRYEWLIRGTERECRRIDGFAGLSPDLMYYLAKITYLASMRVESPSSMVQQIVADQIRDILNNFRQWSALSNGYETIQDLLDECESSDLDKGKVTTETKVTELIGESYVAAAQIYLQCRVFRRRRDDPVVKELLNRLILTVQYQPISGPLFTAQTPLFALFIGGLVAYDQHDRRAISSWFDPICNGPRGNVPPAYEALKYAWGWLDSYERRRGKVAERALDDDAIEGGADSDDEEAEIWENKDPWWEKLVKR</sequence>
<reference evidence="8" key="1">
    <citation type="submission" date="2023-06" db="EMBL/GenBank/DDBJ databases">
        <title>Genome-scale phylogeny and comparative genomics of the fungal order Sordariales.</title>
        <authorList>
            <consortium name="Lawrence Berkeley National Laboratory"/>
            <person name="Hensen N."/>
            <person name="Bonometti L."/>
            <person name="Westerberg I."/>
            <person name="Brannstrom I.O."/>
            <person name="Guillou S."/>
            <person name="Cros-Aarteil S."/>
            <person name="Calhoun S."/>
            <person name="Haridas S."/>
            <person name="Kuo A."/>
            <person name="Mondo S."/>
            <person name="Pangilinan J."/>
            <person name="Riley R."/>
            <person name="Labutti K."/>
            <person name="Andreopoulos B."/>
            <person name="Lipzen A."/>
            <person name="Chen C."/>
            <person name="Yanf M."/>
            <person name="Daum C."/>
            <person name="Ng V."/>
            <person name="Clum A."/>
            <person name="Steindorff A."/>
            <person name="Ohm R."/>
            <person name="Martin F."/>
            <person name="Silar P."/>
            <person name="Natvig D."/>
            <person name="Lalanne C."/>
            <person name="Gautier V."/>
            <person name="Ament-Velasquez S.L."/>
            <person name="Kruys A."/>
            <person name="Hutchinson M.I."/>
            <person name="Powell A.J."/>
            <person name="Barry K."/>
            <person name="Miller A.N."/>
            <person name="Grigoriev I.V."/>
            <person name="Debuchy R."/>
            <person name="Gladieux P."/>
            <person name="Thoren M.H."/>
            <person name="Johannesson H."/>
        </authorList>
    </citation>
    <scope>NUCLEOTIDE SEQUENCE</scope>
    <source>
        <strain evidence="8">CBS 307.81</strain>
    </source>
</reference>
<feature type="region of interest" description="Disordered" evidence="7">
    <location>
        <begin position="205"/>
        <end position="237"/>
    </location>
</feature>